<gene>
    <name evidence="1" type="ORF">NUW58_g867</name>
</gene>
<proteinExistence type="predicted"/>
<sequence>MICHTAYTLLVVGLASITLAEPIREPYQPKFARMATRDILGLRRRAVEGYSPTEELCGAGNTCAEACGRGFKQCASKDGKTHCFNSLKKQTCCPIGSGDSCDDGYFCTADDKGETWCCPDGLGLKECAQKYNIPGPLTSQVPLTSATPTTSTATTKATTKDASTGISTASTPEPTTTGTRSKKPESAESTASSKTAQQTSSSKSESEETSTATPSTSRTTPIIDVSSALLSTETAAVKTTALEVVPSPTFSSTPIPSSTSSIGVNGGNTHGSANGLVLLIAGAVAVLCMPAGPISHPTSDFAASSRSRFRLQQSSAIATATAAMTSPSSRSKRKAASSADERPAKQFRHTLNGKNSPGENTPDIEPPGFGTKGDQEDDEIPVFYQPQPADTAEWQATIENVVRCVVSIRFCQTCSFDTDAACASEATGFVVDAEKGLIITNRHVVGAGPFTGYVVFDNHEETDAYPVYRDPVHDFGILRFDPKAIKYMPVSALPLRPDLAKVGVEIRVVGNDAGEKLSILSGVISRLDRNAPEYGEGYSDFNTCYYQANAAASGGSSGSPVVNIDGYAIALQAGGRSDGASTDYFLPLDRPLRALRCIQEGKHVDRGTIQCQFLLKPFDECRRLGLNEIWEAAARAAFPKATNMLVAEIVLPEGPSHNKIEEGDVLLKVNGEMVTQFIRLDDIMDSNVGNTVRLTLQRGGEDVEVDVEVGNLHDITPDRFVTVAGGSFHDLSYQQARLYGVACKGGGVYVCESTGAFRVDSADSGWMIQSVQHKKTPDLKTFIEVMRQIPDKARVVITYKHLRDLHTLNTAILNVDRHWFTKMRLAVRNDTTGLWDFEDIGDPLPPEQPVRRKAAFIQLEHTSHPAVAELVRSFVRVTCVLPLKLDGFPRNRKWGMGLVIDAEKGLVVISRAVVPYDLCDIWITIADSVLVQGKVVFLHPLQNYAIVQYDASLVDAPVLSAKLSTDNIAQGASTTFIGFNRSGRIVHAATSVTEVTAVSIPANSGAPRYRATNVDAITVDTNLSQQCGSGVLVDGEGTVQALWLTYLGERVHGSRDEEYHLGLATPTLLPVLSQIQQGQIPKLRMLSMEFRAIAMSQARIMGVSEDWIEKISEVNKHSHHLFLVSKRTFERGNYPNVLLEGDVILTLNGKMITRVTELDIMYSNEILDAVIVRESQEMHLKVPTVPADGVETDHAISFCGAILHVPHLAVRQQISKLHSEVYVSARSRGSPAYQYGLAPTNFITHVNGKATPDLKSFLEAVVKIPDNTYFRIRAMTFDNVPWVVTMKKNEHYFPTMEWIKDGSEPCGWKRITYENNGRAIEGEPTDGMGPTTGDDTGDGCIDDADA</sequence>
<evidence type="ECO:0000313" key="1">
    <source>
        <dbReference type="EMBL" id="KAJ2996757.1"/>
    </source>
</evidence>
<reference evidence="1" key="1">
    <citation type="submission" date="2022-10" db="EMBL/GenBank/DDBJ databases">
        <title>Genome Sequence of Xylaria curta.</title>
        <authorList>
            <person name="Buettner E."/>
        </authorList>
    </citation>
    <scope>NUCLEOTIDE SEQUENCE</scope>
    <source>
        <strain evidence="1">Babe10</strain>
    </source>
</reference>
<dbReference type="EMBL" id="JAPDGR010000083">
    <property type="protein sequence ID" value="KAJ2996757.1"/>
    <property type="molecule type" value="Genomic_DNA"/>
</dbReference>
<organism evidence="1 2">
    <name type="scientific">Xylaria curta</name>
    <dbReference type="NCBI Taxonomy" id="42375"/>
    <lineage>
        <taxon>Eukaryota</taxon>
        <taxon>Fungi</taxon>
        <taxon>Dikarya</taxon>
        <taxon>Ascomycota</taxon>
        <taxon>Pezizomycotina</taxon>
        <taxon>Sordariomycetes</taxon>
        <taxon>Xylariomycetidae</taxon>
        <taxon>Xylariales</taxon>
        <taxon>Xylariaceae</taxon>
        <taxon>Xylaria</taxon>
    </lineage>
</organism>
<accession>A0ACC1PPE0</accession>
<comment type="caution">
    <text evidence="1">The sequence shown here is derived from an EMBL/GenBank/DDBJ whole genome shotgun (WGS) entry which is preliminary data.</text>
</comment>
<protein>
    <submittedName>
        <fullName evidence="1">Uncharacterized protein</fullName>
    </submittedName>
</protein>
<name>A0ACC1PPE0_9PEZI</name>
<evidence type="ECO:0000313" key="2">
    <source>
        <dbReference type="Proteomes" id="UP001143856"/>
    </source>
</evidence>
<dbReference type="Proteomes" id="UP001143856">
    <property type="component" value="Unassembled WGS sequence"/>
</dbReference>
<keyword evidence="2" id="KW-1185">Reference proteome</keyword>